<protein>
    <submittedName>
        <fullName evidence="3">YHYH protein</fullName>
    </submittedName>
</protein>
<evidence type="ECO:0000256" key="1">
    <source>
        <dbReference type="SAM" id="SignalP"/>
    </source>
</evidence>
<dbReference type="Pfam" id="PF14240">
    <property type="entry name" value="YHYH"/>
    <property type="match status" value="2"/>
</dbReference>
<feature type="domain" description="YHYH" evidence="2">
    <location>
        <begin position="106"/>
        <end position="200"/>
    </location>
</feature>
<reference evidence="3 4" key="1">
    <citation type="submission" date="2020-09" db="EMBL/GenBank/DDBJ databases">
        <title>Genome sequencing and assembly of Pontibacter sp.</title>
        <authorList>
            <person name="Chhetri G."/>
        </authorList>
    </citation>
    <scope>NUCLEOTIDE SEQUENCE [LARGE SCALE GENOMIC DNA]</scope>
    <source>
        <strain evidence="3 4">JH31</strain>
    </source>
</reference>
<dbReference type="PANTHER" id="PTHR30289">
    <property type="entry name" value="UNCHARACTERIZED PROTEIN YBCL-RELATED"/>
    <property type="match status" value="1"/>
</dbReference>
<evidence type="ECO:0000259" key="2">
    <source>
        <dbReference type="Pfam" id="PF14240"/>
    </source>
</evidence>
<keyword evidence="1" id="KW-0732">Signal</keyword>
<dbReference type="PANTHER" id="PTHR30289:SF8">
    <property type="entry name" value="YHYH DOMAIN-CONTAINING PROTEIN"/>
    <property type="match status" value="1"/>
</dbReference>
<feature type="signal peptide" evidence="1">
    <location>
        <begin position="1"/>
        <end position="26"/>
    </location>
</feature>
<feature type="domain" description="YHYH" evidence="2">
    <location>
        <begin position="208"/>
        <end position="241"/>
    </location>
</feature>
<gene>
    <name evidence="3" type="ORF">H9Q13_10985</name>
</gene>
<feature type="chain" id="PRO_5045288271" evidence="1">
    <location>
        <begin position="27"/>
        <end position="254"/>
    </location>
</feature>
<dbReference type="InterPro" id="IPR025924">
    <property type="entry name" value="YHYH_dom"/>
</dbReference>
<comment type="caution">
    <text evidence="3">The sequence shown here is derived from an EMBL/GenBank/DDBJ whole genome shotgun (WGS) entry which is preliminary data.</text>
</comment>
<keyword evidence="4" id="KW-1185">Reference proteome</keyword>
<name>A0ABR7XHE7_9BACT</name>
<evidence type="ECO:0000313" key="4">
    <source>
        <dbReference type="Proteomes" id="UP000625551"/>
    </source>
</evidence>
<dbReference type="PROSITE" id="PS51257">
    <property type="entry name" value="PROKAR_LIPOPROTEIN"/>
    <property type="match status" value="1"/>
</dbReference>
<accession>A0ABR7XHE7</accession>
<proteinExistence type="predicted"/>
<organism evidence="3 4">
    <name type="scientific">Pontibacter aquaedesilientis</name>
    <dbReference type="NCBI Taxonomy" id="2766980"/>
    <lineage>
        <taxon>Bacteria</taxon>
        <taxon>Pseudomonadati</taxon>
        <taxon>Bacteroidota</taxon>
        <taxon>Cytophagia</taxon>
        <taxon>Cytophagales</taxon>
        <taxon>Hymenobacteraceae</taxon>
        <taxon>Pontibacter</taxon>
    </lineage>
</organism>
<sequence>MNPFKNTMLFLNIFMLLFIMSCKESADFAPINEEVPEVYKKVYGASSITTDGTYVIIKTTGAPDHKSVYYPSTSSLYENFSGSTTYAGTTYTFRKNPNTIGSFNYTFKIPLHPEVAATYAATPLGAIGVSLNGVPFYNQYAGPNQPLTNEFQSFDQYSGHPTGNNNYHYHLEPIYLTTVKATKSSLLGFLLDGFPVYGPVENGAAVTNAMLDAYHGHTHATEDYPSGTYHYHITDADPYINGSGFYGRPGTVTQ</sequence>
<dbReference type="EMBL" id="JACXAJ010000004">
    <property type="protein sequence ID" value="MBD1397689.1"/>
    <property type="molecule type" value="Genomic_DNA"/>
</dbReference>
<evidence type="ECO:0000313" key="3">
    <source>
        <dbReference type="EMBL" id="MBD1397689.1"/>
    </source>
</evidence>
<dbReference type="Proteomes" id="UP000625551">
    <property type="component" value="Unassembled WGS sequence"/>
</dbReference>